<comment type="caution">
    <text evidence="1">The sequence shown here is derived from an EMBL/GenBank/DDBJ whole genome shotgun (WGS) entry which is preliminary data.</text>
</comment>
<reference evidence="1 2" key="2">
    <citation type="journal article" date="2022" name="Mol. Ecol. Resour.">
        <title>The genomes of chicory, endive, great burdock and yacon provide insights into Asteraceae paleo-polyploidization history and plant inulin production.</title>
        <authorList>
            <person name="Fan W."/>
            <person name="Wang S."/>
            <person name="Wang H."/>
            <person name="Wang A."/>
            <person name="Jiang F."/>
            <person name="Liu H."/>
            <person name="Zhao H."/>
            <person name="Xu D."/>
            <person name="Zhang Y."/>
        </authorList>
    </citation>
    <scope>NUCLEOTIDE SEQUENCE [LARGE SCALE GENOMIC DNA]</scope>
    <source>
        <strain evidence="2">cv. Yunnan</strain>
        <tissue evidence="1">Leaves</tissue>
    </source>
</reference>
<organism evidence="1 2">
    <name type="scientific">Smallanthus sonchifolius</name>
    <dbReference type="NCBI Taxonomy" id="185202"/>
    <lineage>
        <taxon>Eukaryota</taxon>
        <taxon>Viridiplantae</taxon>
        <taxon>Streptophyta</taxon>
        <taxon>Embryophyta</taxon>
        <taxon>Tracheophyta</taxon>
        <taxon>Spermatophyta</taxon>
        <taxon>Magnoliopsida</taxon>
        <taxon>eudicotyledons</taxon>
        <taxon>Gunneridae</taxon>
        <taxon>Pentapetalae</taxon>
        <taxon>asterids</taxon>
        <taxon>campanulids</taxon>
        <taxon>Asterales</taxon>
        <taxon>Asteraceae</taxon>
        <taxon>Asteroideae</taxon>
        <taxon>Heliantheae alliance</taxon>
        <taxon>Millerieae</taxon>
        <taxon>Smallanthus</taxon>
    </lineage>
</organism>
<evidence type="ECO:0000313" key="2">
    <source>
        <dbReference type="Proteomes" id="UP001056120"/>
    </source>
</evidence>
<name>A0ACB9J300_9ASTR</name>
<reference evidence="2" key="1">
    <citation type="journal article" date="2022" name="Mol. Ecol. Resour.">
        <title>The genomes of chicory, endive, great burdock and yacon provide insights into Asteraceae palaeo-polyploidization history and plant inulin production.</title>
        <authorList>
            <person name="Fan W."/>
            <person name="Wang S."/>
            <person name="Wang H."/>
            <person name="Wang A."/>
            <person name="Jiang F."/>
            <person name="Liu H."/>
            <person name="Zhao H."/>
            <person name="Xu D."/>
            <person name="Zhang Y."/>
        </authorList>
    </citation>
    <scope>NUCLEOTIDE SEQUENCE [LARGE SCALE GENOMIC DNA]</scope>
    <source>
        <strain evidence="2">cv. Yunnan</strain>
    </source>
</reference>
<sequence length="160" mass="18670">MYVRLRISEHPIVCITSVQDIIKKLNEYVKDLNKNIEKILPDENLRWRWDALTGDLELVDSLSGHSGTCTILQFPAIHKKRPPRSGYRRIKINRCVFLRDQESKMWLLFKWKHYQRSKFENSIAYALLNQVSGLKVYISANPALTCESSATLVDTKTLIY</sequence>
<gene>
    <name evidence="1" type="ORF">L1987_18371</name>
</gene>
<accession>A0ACB9J300</accession>
<keyword evidence="2" id="KW-1185">Reference proteome</keyword>
<protein>
    <submittedName>
        <fullName evidence="1">Uncharacterized protein</fullName>
    </submittedName>
</protein>
<dbReference type="EMBL" id="CM042023">
    <property type="protein sequence ID" value="KAI3813642.1"/>
    <property type="molecule type" value="Genomic_DNA"/>
</dbReference>
<evidence type="ECO:0000313" key="1">
    <source>
        <dbReference type="EMBL" id="KAI3813642.1"/>
    </source>
</evidence>
<proteinExistence type="predicted"/>
<dbReference type="Proteomes" id="UP001056120">
    <property type="component" value="Linkage Group LG06"/>
</dbReference>